<evidence type="ECO:0000256" key="7">
    <source>
        <dbReference type="ARBA" id="ARBA00023136"/>
    </source>
</evidence>
<evidence type="ECO:0000256" key="4">
    <source>
        <dbReference type="ARBA" id="ARBA00022741"/>
    </source>
</evidence>
<keyword evidence="5" id="KW-0067">ATP-binding</keyword>
<dbReference type="Pfam" id="PF00664">
    <property type="entry name" value="ABC_membrane"/>
    <property type="match status" value="1"/>
</dbReference>
<dbReference type="PANTHER" id="PTHR24221:SF654">
    <property type="entry name" value="ATP-BINDING CASSETTE SUB-FAMILY B MEMBER 6"/>
    <property type="match status" value="1"/>
</dbReference>
<protein>
    <recommendedName>
        <fullName evidence="13">ABC transporter ATP-binding protein</fullName>
    </recommendedName>
</protein>
<proteinExistence type="predicted"/>
<keyword evidence="6 8" id="KW-1133">Transmembrane helix</keyword>
<feature type="domain" description="ABC transporter" evidence="9">
    <location>
        <begin position="366"/>
        <end position="584"/>
    </location>
</feature>
<evidence type="ECO:0000259" key="9">
    <source>
        <dbReference type="PROSITE" id="PS50893"/>
    </source>
</evidence>
<gene>
    <name evidence="11" type="ORF">GCM10025770_18520</name>
</gene>
<dbReference type="InterPro" id="IPR003439">
    <property type="entry name" value="ABC_transporter-like_ATP-bd"/>
</dbReference>
<keyword evidence="12" id="KW-1185">Reference proteome</keyword>
<comment type="subcellular location">
    <subcellularLocation>
        <location evidence="1">Cell membrane</location>
        <topology evidence="1">Multi-pass membrane protein</topology>
    </subcellularLocation>
</comment>
<dbReference type="PROSITE" id="PS50893">
    <property type="entry name" value="ABC_TRANSPORTER_2"/>
    <property type="match status" value="1"/>
</dbReference>
<evidence type="ECO:0000256" key="6">
    <source>
        <dbReference type="ARBA" id="ARBA00022989"/>
    </source>
</evidence>
<sequence length="584" mass="64634">MQTAPAAHATSAIAHSSQADSAVRPRNPALFVMRSLFFFLDSDRRRYLIHMPIVLISETSDLLPPLLLGVMISMLLAYKPGQSVLPLCLVITALAASRGLTAWVRLRSKRILGQIALNCRYRARVWGFERLVGFSMHWHHQESAGNKVQRLMTGSDAVREWGIFHNDVAGPLATLIGVTVSCAFISPWFIFFGVYFMLGMAYIERHYDRKVAALSTRINQSVENASGSIVEGATHILTIKASGAGNMVRNAVAGREASARDLGHERVRLGTQKWLAFQLHTCVAFGIFLGAIAWATLHDIIAASFIITYVQYFNGLRQSTTSFTDRFQAMVERYADLMRLMPLFDDAGHTGTSKRQAHFPTEWDGIHISGLDYDWGDKPALRDINLSLRRGERIGVVGQSGSGKSTLIKLLLGLYDPARGHIRIGTVDSREIDAEQFGQHVAVVLQEVELFNVTLRDNITLMRESDEALFARVCSAAGLDELVARLPQGVHTPLGERGHALSGGERQRIGIARALFRRPDILILDEATSALDDDTEDRVMHGILQCVPADAIVIAIAHRTRSLKDMHRLLRMEQGRLQDSAGAV</sequence>
<dbReference type="InterPro" id="IPR039421">
    <property type="entry name" value="Type_1_exporter"/>
</dbReference>
<evidence type="ECO:0000256" key="1">
    <source>
        <dbReference type="ARBA" id="ARBA00004651"/>
    </source>
</evidence>
<reference evidence="12" key="1">
    <citation type="journal article" date="2019" name="Int. J. Syst. Evol. Microbiol.">
        <title>The Global Catalogue of Microorganisms (GCM) 10K type strain sequencing project: providing services to taxonomists for standard genome sequencing and annotation.</title>
        <authorList>
            <consortium name="The Broad Institute Genomics Platform"/>
            <consortium name="The Broad Institute Genome Sequencing Center for Infectious Disease"/>
            <person name="Wu L."/>
            <person name="Ma J."/>
        </authorList>
    </citation>
    <scope>NUCLEOTIDE SEQUENCE [LARGE SCALE GENOMIC DNA]</scope>
    <source>
        <strain evidence="12">JCM 18715</strain>
    </source>
</reference>
<organism evidence="11 12">
    <name type="scientific">Viridibacterium curvum</name>
    <dbReference type="NCBI Taxonomy" id="1101404"/>
    <lineage>
        <taxon>Bacteria</taxon>
        <taxon>Pseudomonadati</taxon>
        <taxon>Pseudomonadota</taxon>
        <taxon>Betaproteobacteria</taxon>
        <taxon>Rhodocyclales</taxon>
        <taxon>Rhodocyclaceae</taxon>
        <taxon>Viridibacterium</taxon>
    </lineage>
</organism>
<dbReference type="PROSITE" id="PS00211">
    <property type="entry name" value="ABC_TRANSPORTER_1"/>
    <property type="match status" value="1"/>
</dbReference>
<comment type="caution">
    <text evidence="11">The sequence shown here is derived from an EMBL/GenBank/DDBJ whole genome shotgun (WGS) entry which is preliminary data.</text>
</comment>
<evidence type="ECO:0000256" key="8">
    <source>
        <dbReference type="SAM" id="Phobius"/>
    </source>
</evidence>
<dbReference type="RefSeq" id="WP_345532632.1">
    <property type="nucleotide sequence ID" value="NZ_BAABLD010000008.1"/>
</dbReference>
<dbReference type="EMBL" id="BAABLD010000008">
    <property type="protein sequence ID" value="GAA5164492.1"/>
    <property type="molecule type" value="Genomic_DNA"/>
</dbReference>
<evidence type="ECO:0000259" key="10">
    <source>
        <dbReference type="PROSITE" id="PS50929"/>
    </source>
</evidence>
<feature type="transmembrane region" description="Helical" evidence="8">
    <location>
        <begin position="62"/>
        <end position="78"/>
    </location>
</feature>
<dbReference type="PANTHER" id="PTHR24221">
    <property type="entry name" value="ATP-BINDING CASSETTE SUB-FAMILY B"/>
    <property type="match status" value="1"/>
</dbReference>
<feature type="transmembrane region" description="Helical" evidence="8">
    <location>
        <begin position="172"/>
        <end position="198"/>
    </location>
</feature>
<dbReference type="Gene3D" id="1.20.1560.10">
    <property type="entry name" value="ABC transporter type 1, transmembrane domain"/>
    <property type="match status" value="1"/>
</dbReference>
<keyword evidence="4" id="KW-0547">Nucleotide-binding</keyword>
<evidence type="ECO:0000313" key="11">
    <source>
        <dbReference type="EMBL" id="GAA5164492.1"/>
    </source>
</evidence>
<dbReference type="InterPro" id="IPR017871">
    <property type="entry name" value="ABC_transporter-like_CS"/>
</dbReference>
<feature type="domain" description="ABC transmembrane type-1" evidence="10">
    <location>
        <begin position="55"/>
        <end position="332"/>
    </location>
</feature>
<dbReference type="Gene3D" id="3.40.50.300">
    <property type="entry name" value="P-loop containing nucleotide triphosphate hydrolases"/>
    <property type="match status" value="1"/>
</dbReference>
<accession>A0ABP9QMP9</accession>
<dbReference type="InterPro" id="IPR011527">
    <property type="entry name" value="ABC1_TM_dom"/>
</dbReference>
<evidence type="ECO:0000256" key="5">
    <source>
        <dbReference type="ARBA" id="ARBA00022840"/>
    </source>
</evidence>
<evidence type="ECO:0000256" key="3">
    <source>
        <dbReference type="ARBA" id="ARBA00022692"/>
    </source>
</evidence>
<dbReference type="InterPro" id="IPR027417">
    <property type="entry name" value="P-loop_NTPase"/>
</dbReference>
<dbReference type="PROSITE" id="PS50929">
    <property type="entry name" value="ABC_TM1F"/>
    <property type="match status" value="1"/>
</dbReference>
<evidence type="ECO:0008006" key="13">
    <source>
        <dbReference type="Google" id="ProtNLM"/>
    </source>
</evidence>
<keyword evidence="3 8" id="KW-0812">Transmembrane</keyword>
<dbReference type="Proteomes" id="UP001500547">
    <property type="component" value="Unassembled WGS sequence"/>
</dbReference>
<feature type="transmembrane region" description="Helical" evidence="8">
    <location>
        <begin position="274"/>
        <end position="294"/>
    </location>
</feature>
<evidence type="ECO:0000256" key="2">
    <source>
        <dbReference type="ARBA" id="ARBA00022475"/>
    </source>
</evidence>
<keyword evidence="7 8" id="KW-0472">Membrane</keyword>
<name>A0ABP9QMP9_9RHOO</name>
<dbReference type="Pfam" id="PF00005">
    <property type="entry name" value="ABC_tran"/>
    <property type="match status" value="1"/>
</dbReference>
<evidence type="ECO:0000313" key="12">
    <source>
        <dbReference type="Proteomes" id="UP001500547"/>
    </source>
</evidence>
<dbReference type="SMART" id="SM00382">
    <property type="entry name" value="AAA"/>
    <property type="match status" value="1"/>
</dbReference>
<dbReference type="InterPro" id="IPR036640">
    <property type="entry name" value="ABC1_TM_sf"/>
</dbReference>
<keyword evidence="2" id="KW-1003">Cell membrane</keyword>
<dbReference type="InterPro" id="IPR003593">
    <property type="entry name" value="AAA+_ATPase"/>
</dbReference>
<dbReference type="SUPFAM" id="SSF90123">
    <property type="entry name" value="ABC transporter transmembrane region"/>
    <property type="match status" value="1"/>
</dbReference>
<dbReference type="SUPFAM" id="SSF52540">
    <property type="entry name" value="P-loop containing nucleoside triphosphate hydrolases"/>
    <property type="match status" value="1"/>
</dbReference>